<dbReference type="InterPro" id="IPR016024">
    <property type="entry name" value="ARM-type_fold"/>
</dbReference>
<name>A0A8C9YR91_SANLU</name>
<dbReference type="FunFam" id="1.20.58.2220:FF:000001">
    <property type="entry name" value="Formin-like 1, isoform CRA_c"/>
    <property type="match status" value="1"/>
</dbReference>
<dbReference type="InterPro" id="IPR042201">
    <property type="entry name" value="FH2_Formin_sf"/>
</dbReference>
<dbReference type="GO" id="GO:0005829">
    <property type="term" value="C:cytosol"/>
    <property type="evidence" value="ECO:0007669"/>
    <property type="project" value="TreeGrafter"/>
</dbReference>
<dbReference type="Pfam" id="PF06371">
    <property type="entry name" value="Drf_GBD"/>
    <property type="match status" value="1"/>
</dbReference>
<dbReference type="SMART" id="SM01139">
    <property type="entry name" value="Drf_FH3"/>
    <property type="match status" value="1"/>
</dbReference>
<dbReference type="Gene3D" id="1.25.10.10">
    <property type="entry name" value="Leucine-rich Repeat Variant"/>
    <property type="match status" value="2"/>
</dbReference>
<feature type="compositionally biased region" description="Basic and acidic residues" evidence="3">
    <location>
        <begin position="106"/>
        <end position="119"/>
    </location>
</feature>
<feature type="compositionally biased region" description="Pro residues" evidence="3">
    <location>
        <begin position="489"/>
        <end position="535"/>
    </location>
</feature>
<dbReference type="InterPro" id="IPR015425">
    <property type="entry name" value="FH2_Formin"/>
</dbReference>
<feature type="domain" description="FH2" evidence="5">
    <location>
        <begin position="549"/>
        <end position="943"/>
    </location>
</feature>
<feature type="region of interest" description="Disordered" evidence="3">
    <location>
        <begin position="467"/>
        <end position="535"/>
    </location>
</feature>
<reference evidence="6" key="2">
    <citation type="submission" date="2025-09" db="UniProtKB">
        <authorList>
            <consortium name="Ensembl"/>
        </authorList>
    </citation>
    <scope>IDENTIFICATION</scope>
</reference>
<evidence type="ECO:0000259" key="5">
    <source>
        <dbReference type="PROSITE" id="PS51444"/>
    </source>
</evidence>
<evidence type="ECO:0000313" key="7">
    <source>
        <dbReference type="Proteomes" id="UP000694568"/>
    </source>
</evidence>
<reference evidence="6" key="1">
    <citation type="submission" date="2025-08" db="UniProtKB">
        <authorList>
            <consortium name="Ensembl"/>
        </authorList>
    </citation>
    <scope>IDENTIFICATION</scope>
</reference>
<dbReference type="InterPro" id="IPR043592">
    <property type="entry name" value="FMNL_animal"/>
</dbReference>
<dbReference type="Gene3D" id="1.20.58.2220">
    <property type="entry name" value="Formin, FH2 domain"/>
    <property type="match status" value="1"/>
</dbReference>
<dbReference type="SUPFAM" id="SSF48371">
    <property type="entry name" value="ARM repeat"/>
    <property type="match status" value="1"/>
</dbReference>
<dbReference type="InterPro" id="IPR014768">
    <property type="entry name" value="GBD/FH3_dom"/>
</dbReference>
<dbReference type="GeneTree" id="ENSGT00940000156292"/>
<dbReference type="GO" id="GO:0008360">
    <property type="term" value="P:regulation of cell shape"/>
    <property type="evidence" value="ECO:0007669"/>
    <property type="project" value="TreeGrafter"/>
</dbReference>
<dbReference type="PANTHER" id="PTHR45857:SF2">
    <property type="entry name" value="FORMIN-LIKE PROTEIN 1"/>
    <property type="match status" value="1"/>
</dbReference>
<evidence type="ECO:0000256" key="3">
    <source>
        <dbReference type="SAM" id="MobiDB-lite"/>
    </source>
</evidence>
<proteinExistence type="inferred from homology"/>
<dbReference type="GO" id="GO:0051015">
    <property type="term" value="F:actin filament binding"/>
    <property type="evidence" value="ECO:0007669"/>
    <property type="project" value="TreeGrafter"/>
</dbReference>
<dbReference type="Proteomes" id="UP000694568">
    <property type="component" value="Unplaced"/>
</dbReference>
<feature type="compositionally biased region" description="Low complexity" evidence="3">
    <location>
        <begin position="467"/>
        <end position="488"/>
    </location>
</feature>
<dbReference type="PROSITE" id="PS51232">
    <property type="entry name" value="GBD_FH3"/>
    <property type="match status" value="1"/>
</dbReference>
<dbReference type="InterPro" id="IPR010473">
    <property type="entry name" value="GTPase-bd"/>
</dbReference>
<evidence type="ECO:0000259" key="4">
    <source>
        <dbReference type="PROSITE" id="PS51232"/>
    </source>
</evidence>
<dbReference type="InterPro" id="IPR011989">
    <property type="entry name" value="ARM-like"/>
</dbReference>
<dbReference type="SMART" id="SM01140">
    <property type="entry name" value="Drf_GBD"/>
    <property type="match status" value="1"/>
</dbReference>
<dbReference type="GO" id="GO:0030866">
    <property type="term" value="P:cortical actin cytoskeleton organization"/>
    <property type="evidence" value="ECO:0007669"/>
    <property type="project" value="TreeGrafter"/>
</dbReference>
<feature type="compositionally biased region" description="Basic and acidic residues" evidence="3">
    <location>
        <begin position="396"/>
        <end position="414"/>
    </location>
</feature>
<dbReference type="InterPro" id="IPR010472">
    <property type="entry name" value="FH3_dom"/>
</dbReference>
<evidence type="ECO:0000256" key="2">
    <source>
        <dbReference type="SAM" id="Coils"/>
    </source>
</evidence>
<sequence>MNLPPDKLELLSQYDNEKKWELVCDQERFQVKSPASTYLLKKRIQDATKVLKDLEISLRTNHIGWAQDFLNDQNKGLDVLVEYLSHAQSDASFYVESVENGGSLSERGKPADRAMEDLTKSSGGSHSHGSMTRAARALTVRISSTLGNKMHKKSHSSSQRDDVHVCIMCLRAIMNYQSGFNLVMTHPRCVNEITLSLNSRNPRTKALVLELLAAVCLVRGGHDIILSAFDNFREVSREKNRFEKLMEYFINDDSNIDFMVACMQFINIVVHSVENMNFRVHLQFEFTHLGLDKYLGCLKQTESEKLQVQIQAYLDNVLDVGALLEDAESRGGVLEHVDELQEHNVEVTECRLQEIEKQTTERMSELETQLLQATKETELLKESLRESCSQVSTLQQRERERELNRERERDRERLSTSAPPTPSELEQKLQELQDKGLIRLGRSASGALDIQVVPVTVIEYIQAPASAAQPSAPHSVAESASLPSSLPGSAPPPPPPPPPPGGPGAVAAPPPPPPPPPLGGCGAVPPPPPPPPPPPVIPQISFVSIGVKSKKPIQTKYKMPLFNWQALKPNQVTGTVFNELDDEQVLGELNMDMFEDQFKTRAQGNPKDLSTIKTKVVQKVPSKTSLIDTNKAKNLAITLRKGGMNPSDICTAIETYVLHGKSSLSIDFLELLEPFIPSDFETKLLVNYEKDGRPLEELTDEDQFILRFGKIPRLKQRISTLTFMGNFPDTVKRLQPQLNSLIAASMSIKSSTKLKKILEIVLAFGNYMNSSKRGAAYGFRLQSLDLLLETKSTDRSQTLLHFITGIIQEKYPDLVNFHTEIHFVDKAALVSLDGILQDIRSLERGMEMTKKEFLVQDDSPVLKEFIKTNSEQLDTLVTDSKTAQEAYGSVVEYFGENPKTTQPSMFFPMFGRLIKAYKVRMCGPMMPKMPQMDLIAELKKRQVKPQVREGKDGALEDIITGMVTPCFLEESHHLSKCVACLMFTCRSLNSCLRFEEHTVQADRWSTASPAPGLLSPFWSMTFYKCNWNHTHAYRQKNTL</sequence>
<evidence type="ECO:0000313" key="6">
    <source>
        <dbReference type="Ensembl" id="ENSSLUP00000027541.1"/>
    </source>
</evidence>
<accession>A0A8C9YR91</accession>
<feature type="region of interest" description="Disordered" evidence="3">
    <location>
        <begin position="101"/>
        <end position="131"/>
    </location>
</feature>
<keyword evidence="2" id="KW-0175">Coiled coil</keyword>
<feature type="coiled-coil region" evidence="2">
    <location>
        <begin position="356"/>
        <end position="383"/>
    </location>
</feature>
<dbReference type="GO" id="GO:0031267">
    <property type="term" value="F:small GTPase binding"/>
    <property type="evidence" value="ECO:0007669"/>
    <property type="project" value="InterPro"/>
</dbReference>
<feature type="domain" description="GBD/FH3" evidence="4">
    <location>
        <begin position="1"/>
        <end position="402"/>
    </location>
</feature>
<feature type="compositionally biased region" description="Low complexity" evidence="3">
    <location>
        <begin position="121"/>
        <end position="130"/>
    </location>
</feature>
<comment type="similarity">
    <text evidence="1">Belongs to the formin homology family.</text>
</comment>
<evidence type="ECO:0000256" key="1">
    <source>
        <dbReference type="ARBA" id="ARBA00023449"/>
    </source>
</evidence>
<dbReference type="Pfam" id="PF06367">
    <property type="entry name" value="Drf_FH3"/>
    <property type="match status" value="1"/>
</dbReference>
<organism evidence="6 7">
    <name type="scientific">Sander lucioperca</name>
    <name type="common">Pike-perch</name>
    <name type="synonym">Perca lucioperca</name>
    <dbReference type="NCBI Taxonomy" id="283035"/>
    <lineage>
        <taxon>Eukaryota</taxon>
        <taxon>Metazoa</taxon>
        <taxon>Chordata</taxon>
        <taxon>Craniata</taxon>
        <taxon>Vertebrata</taxon>
        <taxon>Euteleostomi</taxon>
        <taxon>Actinopterygii</taxon>
        <taxon>Neopterygii</taxon>
        <taxon>Teleostei</taxon>
        <taxon>Neoteleostei</taxon>
        <taxon>Acanthomorphata</taxon>
        <taxon>Eupercaria</taxon>
        <taxon>Perciformes</taxon>
        <taxon>Percoidei</taxon>
        <taxon>Percidae</taxon>
        <taxon>Luciopercinae</taxon>
        <taxon>Sander</taxon>
    </lineage>
</organism>
<dbReference type="SUPFAM" id="SSF101447">
    <property type="entry name" value="Formin homology 2 domain (FH2 domain)"/>
    <property type="match status" value="1"/>
</dbReference>
<dbReference type="SMART" id="SM00498">
    <property type="entry name" value="FH2"/>
    <property type="match status" value="1"/>
</dbReference>
<feature type="region of interest" description="Disordered" evidence="3">
    <location>
        <begin position="390"/>
        <end position="426"/>
    </location>
</feature>
<keyword evidence="7" id="KW-1185">Reference proteome</keyword>
<dbReference type="GO" id="GO:0016477">
    <property type="term" value="P:cell migration"/>
    <property type="evidence" value="ECO:0007669"/>
    <property type="project" value="TreeGrafter"/>
</dbReference>
<dbReference type="PROSITE" id="PS51444">
    <property type="entry name" value="FH2"/>
    <property type="match status" value="1"/>
</dbReference>
<dbReference type="Pfam" id="PF02181">
    <property type="entry name" value="FH2"/>
    <property type="match status" value="1"/>
</dbReference>
<dbReference type="Ensembl" id="ENSSLUT00000028429.1">
    <property type="protein sequence ID" value="ENSSLUP00000027541.1"/>
    <property type="gene ID" value="ENSSLUG00000012466.1"/>
</dbReference>
<dbReference type="PANTHER" id="PTHR45857">
    <property type="entry name" value="FORMIN-LIKE PROTEIN"/>
    <property type="match status" value="1"/>
</dbReference>
<dbReference type="AlphaFoldDB" id="A0A8C9YR91"/>
<protein>
    <submittedName>
        <fullName evidence="6">Formin like 1</fullName>
    </submittedName>
</protein>